<comment type="caution">
    <text evidence="1">The sequence shown here is derived from an EMBL/GenBank/DDBJ whole genome shotgun (WGS) entry which is preliminary data.</text>
</comment>
<evidence type="ECO:0000313" key="1">
    <source>
        <dbReference type="EMBL" id="CAD6341756.1"/>
    </source>
</evidence>
<keyword evidence="2" id="KW-1185">Reference proteome</keyword>
<reference evidence="1" key="1">
    <citation type="submission" date="2020-10" db="EMBL/GenBank/DDBJ databases">
        <authorList>
            <person name="Han B."/>
            <person name="Lu T."/>
            <person name="Zhao Q."/>
            <person name="Huang X."/>
            <person name="Zhao Y."/>
        </authorList>
    </citation>
    <scope>NUCLEOTIDE SEQUENCE</scope>
</reference>
<organism evidence="1 2">
    <name type="scientific">Miscanthus lutarioriparius</name>
    <dbReference type="NCBI Taxonomy" id="422564"/>
    <lineage>
        <taxon>Eukaryota</taxon>
        <taxon>Viridiplantae</taxon>
        <taxon>Streptophyta</taxon>
        <taxon>Embryophyta</taxon>
        <taxon>Tracheophyta</taxon>
        <taxon>Spermatophyta</taxon>
        <taxon>Magnoliopsida</taxon>
        <taxon>Liliopsida</taxon>
        <taxon>Poales</taxon>
        <taxon>Poaceae</taxon>
        <taxon>PACMAD clade</taxon>
        <taxon>Panicoideae</taxon>
        <taxon>Andropogonodae</taxon>
        <taxon>Andropogoneae</taxon>
        <taxon>Saccharinae</taxon>
        <taxon>Miscanthus</taxon>
    </lineage>
</organism>
<protein>
    <submittedName>
        <fullName evidence="1">Uncharacterized protein</fullName>
    </submittedName>
</protein>
<dbReference type="EMBL" id="CAJGYO010000296">
    <property type="protein sequence ID" value="CAD6341756.1"/>
    <property type="molecule type" value="Genomic_DNA"/>
</dbReference>
<name>A0A811SLB4_9POAL</name>
<proteinExistence type="predicted"/>
<dbReference type="AlphaFoldDB" id="A0A811SLB4"/>
<sequence>MDKGKSVIINVDKGAIIRTEGAVKLDNKKTLAWLSIEIRSKAGSKGLPEVQTFESVPFTSLYEAEESVAEQAICYFIGRMNICINDLTYSAFKETYKQLDHFMSWSQLVETKYDTLRIQTDNLFKSRKELLDRLGSICSSYSDILSSATPLTSIGAEPVAGPDPRYIQLVEQLFTLSGEHPYIHPSLGAFKG</sequence>
<dbReference type="Proteomes" id="UP000604825">
    <property type="component" value="Unassembled WGS sequence"/>
</dbReference>
<accession>A0A811SLB4</accession>
<evidence type="ECO:0000313" key="2">
    <source>
        <dbReference type="Proteomes" id="UP000604825"/>
    </source>
</evidence>
<gene>
    <name evidence="1" type="ORF">NCGR_LOCUS65854</name>
</gene>